<evidence type="ECO:0000313" key="11">
    <source>
        <dbReference type="Proteomes" id="UP000093044"/>
    </source>
</evidence>
<dbReference type="FunFam" id="1.10.275.10:FF:000005">
    <property type="entry name" value="Histidine ammonia-lyase"/>
    <property type="match status" value="1"/>
</dbReference>
<dbReference type="NCBIfam" id="TIGR01225">
    <property type="entry name" value="hutH"/>
    <property type="match status" value="1"/>
</dbReference>
<gene>
    <name evidence="6" type="primary">hutH</name>
    <name evidence="10" type="ORF">BED41_03740</name>
</gene>
<dbReference type="InterPro" id="IPR008948">
    <property type="entry name" value="L-Aspartase-like"/>
</dbReference>
<comment type="PTM">
    <text evidence="6">Contains an active site 4-methylidene-imidazol-5-one (MIO), which is formed autocatalytically by cyclization and dehydration of residues Ser-Ser-Gly.</text>
</comment>
<dbReference type="GO" id="GO:0004397">
    <property type="term" value="F:histidine ammonia-lyase activity"/>
    <property type="evidence" value="ECO:0007669"/>
    <property type="project" value="UniProtKB-UniRule"/>
</dbReference>
<keyword evidence="4 6" id="KW-0456">Lyase</keyword>
<organism evidence="10 11">
    <name type="scientific">Cloacibacillus porcorum</name>
    <dbReference type="NCBI Taxonomy" id="1197717"/>
    <lineage>
        <taxon>Bacteria</taxon>
        <taxon>Thermotogati</taxon>
        <taxon>Synergistota</taxon>
        <taxon>Synergistia</taxon>
        <taxon>Synergistales</taxon>
        <taxon>Synergistaceae</taxon>
        <taxon>Cloacibacillus</taxon>
    </lineage>
</organism>
<dbReference type="OrthoDB" id="9806955at2"/>
<protein>
    <recommendedName>
        <fullName evidence="2 6">Histidine ammonia-lyase</fullName>
        <shortName evidence="6">Histidase</shortName>
        <ecNumber evidence="2 6">4.3.1.3</ecNumber>
    </recommendedName>
</protein>
<dbReference type="SUPFAM" id="SSF48557">
    <property type="entry name" value="L-aspartase-like"/>
    <property type="match status" value="1"/>
</dbReference>
<evidence type="ECO:0000256" key="7">
    <source>
        <dbReference type="RuleBase" id="RU003954"/>
    </source>
</evidence>
<dbReference type="InterPro" id="IPR001106">
    <property type="entry name" value="Aromatic_Lyase"/>
</dbReference>
<dbReference type="EC" id="4.3.1.3" evidence="2 6"/>
<dbReference type="PANTHER" id="PTHR10362">
    <property type="entry name" value="HISTIDINE AMMONIA-LYASE"/>
    <property type="match status" value="1"/>
</dbReference>
<evidence type="ECO:0000256" key="6">
    <source>
        <dbReference type="HAMAP-Rule" id="MF_00229"/>
    </source>
</evidence>
<evidence type="ECO:0000256" key="8">
    <source>
        <dbReference type="RuleBase" id="RU004479"/>
    </source>
</evidence>
<evidence type="ECO:0000256" key="2">
    <source>
        <dbReference type="ARBA" id="ARBA00012994"/>
    </source>
</evidence>
<feature type="modified residue" description="2,3-didehydroalanine (Ser)" evidence="6">
    <location>
        <position position="144"/>
    </location>
</feature>
<evidence type="ECO:0000256" key="9">
    <source>
        <dbReference type="RuleBase" id="RU004480"/>
    </source>
</evidence>
<accession>A0A1B2I2V3</accession>
<evidence type="ECO:0000256" key="3">
    <source>
        <dbReference type="ARBA" id="ARBA00022808"/>
    </source>
</evidence>
<dbReference type="EMBL" id="CP016757">
    <property type="protein sequence ID" value="ANZ44277.1"/>
    <property type="molecule type" value="Genomic_DNA"/>
</dbReference>
<evidence type="ECO:0000313" key="10">
    <source>
        <dbReference type="EMBL" id="ANZ44277.1"/>
    </source>
</evidence>
<dbReference type="FunFam" id="1.20.200.10:FF:000003">
    <property type="entry name" value="Histidine ammonia-lyase"/>
    <property type="match status" value="1"/>
</dbReference>
<dbReference type="InterPro" id="IPR022313">
    <property type="entry name" value="Phe/His_NH3-lyase_AS"/>
</dbReference>
<dbReference type="InterPro" id="IPR005921">
    <property type="entry name" value="HutH"/>
</dbReference>
<dbReference type="Gene3D" id="1.20.200.10">
    <property type="entry name" value="Fumarase/aspartase (Central domain)"/>
    <property type="match status" value="1"/>
</dbReference>
<comment type="catalytic activity">
    <reaction evidence="5 6 8">
        <text>L-histidine = trans-urocanate + NH4(+)</text>
        <dbReference type="Rhea" id="RHEA:21232"/>
        <dbReference type="ChEBI" id="CHEBI:17771"/>
        <dbReference type="ChEBI" id="CHEBI:28938"/>
        <dbReference type="ChEBI" id="CHEBI:57595"/>
        <dbReference type="EC" id="4.3.1.3"/>
    </reaction>
</comment>
<keyword evidence="3 6" id="KW-0369">Histidine metabolism</keyword>
<dbReference type="STRING" id="1197717.BED41_03740"/>
<comment type="subcellular location">
    <subcellularLocation>
        <location evidence="6 9">Cytoplasm</location>
    </subcellularLocation>
</comment>
<sequence>MKEIVLNGKDLTLESLIRITRNGAQVCASLEAMEDVKKSRALVEELVAGGRPMYGINTGFGRFSEVAIPEEDINLLQIKLILADAAGVGAPLPTDVVRGMLVMRANSLLNGFSGVRPVVINTILDMLNRGVHPVVPEKGSVGSSGDLCPLAHMVLPMIGLGEAEYNGVVMEGAEAMAKAKIPLIELKAKEGLALINGTQCMTSVAAHVLADAITLKKTADIVGALTVESLRGIKNAYDPRIQDVRRHSGQREAAENMLRLLEGSEYVTTQGELRMQDSYSLRCIPQIHGASRLAIDYVASVVENEINAVTDNPIVLVDTGDVFSGGNFHGQPVAIAADTLGIALSELGNISERRIAKLIDPALNHGLPAFLVKHGGINCGFMIPQYAAAALVSENKVLAHPASVDSIPTSAGQEDHVSMGTIGARKAAQILENVRMVLGIELMCAAQALDLQEKRKLGAGTEAAYKVIRGAVEFMEEDRVFYKDQKLAAELIADGTLVKAVEEAVGTLR</sequence>
<dbReference type="GO" id="GO:0005737">
    <property type="term" value="C:cytoplasm"/>
    <property type="evidence" value="ECO:0007669"/>
    <property type="project" value="UniProtKB-SubCell"/>
</dbReference>
<dbReference type="CDD" id="cd00332">
    <property type="entry name" value="PAL-HAL"/>
    <property type="match status" value="1"/>
</dbReference>
<comment type="pathway">
    <text evidence="1 6 8">Amino-acid degradation; L-histidine degradation into L-glutamate; N-formimidoyl-L-glutamate from L-histidine: step 1/3.</text>
</comment>
<dbReference type="AlphaFoldDB" id="A0A1B2I2V3"/>
<reference evidence="10" key="1">
    <citation type="submission" date="2016-08" db="EMBL/GenBank/DDBJ databases">
        <title>Complete genome of Cloacibacillus porcorum.</title>
        <authorList>
            <person name="Looft T."/>
            <person name="Bayles D.O."/>
            <person name="Alt D.P."/>
        </authorList>
    </citation>
    <scope>NUCLEOTIDE SEQUENCE [LARGE SCALE GENOMIC DNA]</scope>
    <source>
        <strain evidence="10">CL-84</strain>
    </source>
</reference>
<dbReference type="PROSITE" id="PS00488">
    <property type="entry name" value="PAL_HISTIDASE"/>
    <property type="match status" value="1"/>
</dbReference>
<keyword evidence="6" id="KW-0963">Cytoplasm</keyword>
<feature type="cross-link" description="5-imidazolinone (Ala-Gly)" evidence="6">
    <location>
        <begin position="143"/>
        <end position="145"/>
    </location>
</feature>
<dbReference type="GO" id="GO:0019557">
    <property type="term" value="P:L-histidine catabolic process to glutamate and formate"/>
    <property type="evidence" value="ECO:0007669"/>
    <property type="project" value="UniProtKB-UniPathway"/>
</dbReference>
<evidence type="ECO:0000256" key="1">
    <source>
        <dbReference type="ARBA" id="ARBA00005113"/>
    </source>
</evidence>
<dbReference type="Pfam" id="PF00221">
    <property type="entry name" value="Lyase_aromatic"/>
    <property type="match status" value="1"/>
</dbReference>
<dbReference type="HAMAP" id="MF_00229">
    <property type="entry name" value="His_ammonia_lyase"/>
    <property type="match status" value="1"/>
</dbReference>
<evidence type="ECO:0000256" key="4">
    <source>
        <dbReference type="ARBA" id="ARBA00023239"/>
    </source>
</evidence>
<dbReference type="Gene3D" id="1.10.275.10">
    <property type="entry name" value="Fumarase/aspartase (N-terminal domain)"/>
    <property type="match status" value="1"/>
</dbReference>
<dbReference type="RefSeq" id="WP_066743244.1">
    <property type="nucleotide sequence ID" value="NZ_JAQDAY010000020.1"/>
</dbReference>
<dbReference type="GO" id="GO:0019556">
    <property type="term" value="P:L-histidine catabolic process to glutamate and formamide"/>
    <property type="evidence" value="ECO:0007669"/>
    <property type="project" value="UniProtKB-UniPathway"/>
</dbReference>
<keyword evidence="11" id="KW-1185">Reference proteome</keyword>
<dbReference type="NCBIfam" id="NF006871">
    <property type="entry name" value="PRK09367.1"/>
    <property type="match status" value="1"/>
</dbReference>
<proteinExistence type="inferred from homology"/>
<dbReference type="UniPathway" id="UPA00379">
    <property type="reaction ID" value="UER00549"/>
</dbReference>
<comment type="similarity">
    <text evidence="6 7">Belongs to the PAL/histidase family.</text>
</comment>
<dbReference type="InterPro" id="IPR024083">
    <property type="entry name" value="Fumarase/histidase_N"/>
</dbReference>
<dbReference type="Proteomes" id="UP000093044">
    <property type="component" value="Chromosome"/>
</dbReference>
<dbReference type="KEGG" id="cpor:BED41_03740"/>
<name>A0A1B2I2V3_9BACT</name>
<evidence type="ECO:0000256" key="5">
    <source>
        <dbReference type="ARBA" id="ARBA00049269"/>
    </source>
</evidence>